<dbReference type="Pfam" id="PF01926">
    <property type="entry name" value="MMR_HSR1"/>
    <property type="match status" value="1"/>
</dbReference>
<dbReference type="InterPro" id="IPR025121">
    <property type="entry name" value="GTPase_HflX_N"/>
</dbReference>
<gene>
    <name evidence="8" type="ORF">NCGR_LOCUS36999</name>
</gene>
<evidence type="ECO:0000256" key="1">
    <source>
        <dbReference type="ARBA" id="ARBA00022723"/>
    </source>
</evidence>
<dbReference type="PANTHER" id="PTHR10229">
    <property type="entry name" value="GTP-BINDING PROTEIN HFLX"/>
    <property type="match status" value="1"/>
</dbReference>
<dbReference type="Gene3D" id="6.10.250.2860">
    <property type="match status" value="1"/>
</dbReference>
<dbReference type="GO" id="GO:0005525">
    <property type="term" value="F:GTP binding"/>
    <property type="evidence" value="ECO:0007669"/>
    <property type="project" value="UniProtKB-KW"/>
</dbReference>
<organism evidence="8 9">
    <name type="scientific">Miscanthus lutarioriparius</name>
    <dbReference type="NCBI Taxonomy" id="422564"/>
    <lineage>
        <taxon>Eukaryota</taxon>
        <taxon>Viridiplantae</taxon>
        <taxon>Streptophyta</taxon>
        <taxon>Embryophyta</taxon>
        <taxon>Tracheophyta</taxon>
        <taxon>Spermatophyta</taxon>
        <taxon>Magnoliopsida</taxon>
        <taxon>Liliopsida</taxon>
        <taxon>Poales</taxon>
        <taxon>Poaceae</taxon>
        <taxon>PACMAD clade</taxon>
        <taxon>Panicoideae</taxon>
        <taxon>Andropogonodae</taxon>
        <taxon>Andropogoneae</taxon>
        <taxon>Saccharinae</taxon>
        <taxon>Miscanthus</taxon>
    </lineage>
</organism>
<dbReference type="InterPro" id="IPR027417">
    <property type="entry name" value="P-loop_NTPase"/>
</dbReference>
<dbReference type="InterPro" id="IPR030394">
    <property type="entry name" value="G_HFLX_dom"/>
</dbReference>
<dbReference type="Proteomes" id="UP000604825">
    <property type="component" value="Unassembled WGS sequence"/>
</dbReference>
<keyword evidence="4" id="KW-0342">GTP-binding</keyword>
<dbReference type="AlphaFoldDB" id="A0A811PZ67"/>
<feature type="domain" description="Hflx-type G" evidence="7">
    <location>
        <begin position="319"/>
        <end position="480"/>
    </location>
</feature>
<keyword evidence="1" id="KW-0479">Metal-binding</keyword>
<evidence type="ECO:0000256" key="5">
    <source>
        <dbReference type="SAM" id="Coils"/>
    </source>
</evidence>
<feature type="compositionally biased region" description="Low complexity" evidence="6">
    <location>
        <begin position="29"/>
        <end position="41"/>
    </location>
</feature>
<dbReference type="GO" id="GO:0046872">
    <property type="term" value="F:metal ion binding"/>
    <property type="evidence" value="ECO:0007669"/>
    <property type="project" value="UniProtKB-KW"/>
</dbReference>
<dbReference type="GO" id="GO:0043022">
    <property type="term" value="F:ribosome binding"/>
    <property type="evidence" value="ECO:0007669"/>
    <property type="project" value="TreeGrafter"/>
</dbReference>
<sequence>MSAAACLFAAAISPSLPRPPRLPPRDDAASGAPPSSSAAPRLAALLEAAPVETEEVVTGVDVGDGGGVAEGDEVGAGEVEELELEQRPPPRAFVKSRRQRQEEEEAAAGQDRFKLINGKEIFQEKAYLVGVECKRTGGNLFGIEESLKELEQLADTGGLVVVGSTYQKLSTPNPRTYIGSGKVSEIRSAIQALDVETVIFDDELSPGQLRNLEKSFGGSVRVCDRTALILDIFNQRAATHEAALQVTLAQMEYQLPRLTKMWSHLERQAGGQVKGMGEKQIEVDKRILRTQISALRKELESVRKHRKLYRNRRQSVPIPVVSLVGYTNAGKSTLLNRLTGADVLAEDKLFATLDPTTRRVLMKNGTEFLLTDTVGFIQKLPTMLVAAFRATLEEISESSVIVHLVDISHPLAQQQIDAVERVLKELDVESIPKLIIDNTDEPLRVKEEAQKQGIICISAMNGDGLEEFCNAVQAKLKDSMVPIEAIIPYDKGDLLNDIHKVGMVEKW</sequence>
<proteinExistence type="inferred from homology"/>
<dbReference type="InterPro" id="IPR032305">
    <property type="entry name" value="GTP-bd_M"/>
</dbReference>
<evidence type="ECO:0000256" key="3">
    <source>
        <dbReference type="ARBA" id="ARBA00022842"/>
    </source>
</evidence>
<feature type="region of interest" description="Disordered" evidence="6">
    <location>
        <begin position="12"/>
        <end position="41"/>
    </location>
</feature>
<comment type="caution">
    <text evidence="8">The sequence shown here is derived from an EMBL/GenBank/DDBJ whole genome shotgun (WGS) entry which is preliminary data.</text>
</comment>
<evidence type="ECO:0000259" key="7">
    <source>
        <dbReference type="PROSITE" id="PS51705"/>
    </source>
</evidence>
<dbReference type="PROSITE" id="PS51705">
    <property type="entry name" value="G_HFLX"/>
    <property type="match status" value="1"/>
</dbReference>
<evidence type="ECO:0000256" key="6">
    <source>
        <dbReference type="SAM" id="MobiDB-lite"/>
    </source>
</evidence>
<dbReference type="Gene3D" id="3.40.50.11060">
    <property type="entry name" value="GTPase HflX, N-terminal domain"/>
    <property type="match status" value="1"/>
</dbReference>
<reference evidence="8" key="1">
    <citation type="submission" date="2020-10" db="EMBL/GenBank/DDBJ databases">
        <authorList>
            <person name="Han B."/>
            <person name="Lu T."/>
            <person name="Zhao Q."/>
            <person name="Huang X."/>
            <person name="Zhao Y."/>
        </authorList>
    </citation>
    <scope>NUCLEOTIDE SEQUENCE</scope>
</reference>
<evidence type="ECO:0000313" key="9">
    <source>
        <dbReference type="Proteomes" id="UP000604825"/>
    </source>
</evidence>
<dbReference type="InterPro" id="IPR016496">
    <property type="entry name" value="GTPase_HflX"/>
</dbReference>
<dbReference type="InterPro" id="IPR006073">
    <property type="entry name" value="GTP-bd"/>
</dbReference>
<dbReference type="HAMAP" id="MF_00900">
    <property type="entry name" value="GTPase_HflX"/>
    <property type="match status" value="1"/>
</dbReference>
<dbReference type="OrthoDB" id="10268034at2759"/>
<keyword evidence="3" id="KW-0460">Magnesium</keyword>
<evidence type="ECO:0000313" key="8">
    <source>
        <dbReference type="EMBL" id="CAD6253371.1"/>
    </source>
</evidence>
<feature type="region of interest" description="Disordered" evidence="6">
    <location>
        <begin position="78"/>
        <end position="107"/>
    </location>
</feature>
<dbReference type="InterPro" id="IPR042108">
    <property type="entry name" value="GTPase_HflX_N_sf"/>
</dbReference>
<dbReference type="SUPFAM" id="SSF52540">
    <property type="entry name" value="P-loop containing nucleoside triphosphate hydrolases"/>
    <property type="match status" value="1"/>
</dbReference>
<name>A0A811PZ67_9POAL</name>
<evidence type="ECO:0000256" key="2">
    <source>
        <dbReference type="ARBA" id="ARBA00022741"/>
    </source>
</evidence>
<dbReference type="Gene3D" id="3.40.50.300">
    <property type="entry name" value="P-loop containing nucleotide triphosphate hydrolases"/>
    <property type="match status" value="1"/>
</dbReference>
<feature type="coiled-coil region" evidence="5">
    <location>
        <begin position="285"/>
        <end position="312"/>
    </location>
</feature>
<protein>
    <recommendedName>
        <fullName evidence="7">Hflx-type G domain-containing protein</fullName>
    </recommendedName>
</protein>
<dbReference type="FunFam" id="3.40.50.11060:FF:000006">
    <property type="entry name" value="Predicted protein"/>
    <property type="match status" value="1"/>
</dbReference>
<dbReference type="CDD" id="cd01878">
    <property type="entry name" value="HflX"/>
    <property type="match status" value="1"/>
</dbReference>
<dbReference type="Pfam" id="PF13167">
    <property type="entry name" value="GTP-bdg_N"/>
    <property type="match status" value="1"/>
</dbReference>
<dbReference type="PANTHER" id="PTHR10229:SF0">
    <property type="entry name" value="GTP-BINDING PROTEIN 6-RELATED"/>
    <property type="match status" value="1"/>
</dbReference>
<dbReference type="GO" id="GO:0005737">
    <property type="term" value="C:cytoplasm"/>
    <property type="evidence" value="ECO:0007669"/>
    <property type="project" value="TreeGrafter"/>
</dbReference>
<dbReference type="PRINTS" id="PR00326">
    <property type="entry name" value="GTP1OBG"/>
</dbReference>
<keyword evidence="2" id="KW-0547">Nucleotide-binding</keyword>
<accession>A0A811PZ67</accession>
<dbReference type="FunFam" id="3.40.50.300:FF:000173">
    <property type="entry name" value="GTPase HflX"/>
    <property type="match status" value="1"/>
</dbReference>
<dbReference type="NCBIfam" id="TIGR03156">
    <property type="entry name" value="GTP_HflX"/>
    <property type="match status" value="1"/>
</dbReference>
<keyword evidence="9" id="KW-1185">Reference proteome</keyword>
<evidence type="ECO:0000256" key="4">
    <source>
        <dbReference type="ARBA" id="ARBA00023134"/>
    </source>
</evidence>
<dbReference type="EMBL" id="CAJGYO010000009">
    <property type="protein sequence ID" value="CAD6253371.1"/>
    <property type="molecule type" value="Genomic_DNA"/>
</dbReference>
<dbReference type="Pfam" id="PF16360">
    <property type="entry name" value="GTP-bdg_M"/>
    <property type="match status" value="1"/>
</dbReference>
<keyword evidence="5" id="KW-0175">Coiled coil</keyword>